<gene>
    <name evidence="1" type="ORF">CBU02nite_38090</name>
</gene>
<name>A0A512TT67_CLOBU</name>
<comment type="caution">
    <text evidence="1">The sequence shown here is derived from an EMBL/GenBank/DDBJ whole genome shotgun (WGS) entry which is preliminary data.</text>
</comment>
<evidence type="ECO:0000313" key="2">
    <source>
        <dbReference type="Proteomes" id="UP000321089"/>
    </source>
</evidence>
<accession>A0A512TT67</accession>
<reference evidence="1 2" key="1">
    <citation type="submission" date="2019-07" db="EMBL/GenBank/DDBJ databases">
        <title>Whole genome shotgun sequence of Clostridium butyricum NBRC 3858.</title>
        <authorList>
            <person name="Hosoyama A."/>
            <person name="Uohara A."/>
            <person name="Ohji S."/>
            <person name="Ichikawa N."/>
        </authorList>
    </citation>
    <scope>NUCLEOTIDE SEQUENCE [LARGE SCALE GENOMIC DNA]</scope>
    <source>
        <strain evidence="1 2">NBRC 3858</strain>
    </source>
</reference>
<sequence>MIFGVIFMWGYKSTIGLSDSQIENRAREMGMIYKSEQKTIFNGEGE</sequence>
<dbReference type="AlphaFoldDB" id="A0A512TT67"/>
<proteinExistence type="predicted"/>
<protein>
    <submittedName>
        <fullName evidence="1">Uncharacterized protein</fullName>
    </submittedName>
</protein>
<organism evidence="1 2">
    <name type="scientific">Clostridium butyricum</name>
    <dbReference type="NCBI Taxonomy" id="1492"/>
    <lineage>
        <taxon>Bacteria</taxon>
        <taxon>Bacillati</taxon>
        <taxon>Bacillota</taxon>
        <taxon>Clostridia</taxon>
        <taxon>Eubacteriales</taxon>
        <taxon>Clostridiaceae</taxon>
        <taxon>Clostridium</taxon>
    </lineage>
</organism>
<dbReference type="RefSeq" id="WP_024040208.1">
    <property type="nucleotide sequence ID" value="NZ_JBAMGF010000031.1"/>
</dbReference>
<evidence type="ECO:0000313" key="1">
    <source>
        <dbReference type="EMBL" id="GEQ23303.1"/>
    </source>
</evidence>
<dbReference type="EMBL" id="BKBC01000096">
    <property type="protein sequence ID" value="GEQ23303.1"/>
    <property type="molecule type" value="Genomic_DNA"/>
</dbReference>
<dbReference type="Proteomes" id="UP000321089">
    <property type="component" value="Unassembled WGS sequence"/>
</dbReference>